<keyword evidence="2" id="KW-0472">Membrane</keyword>
<evidence type="ECO:0000256" key="1">
    <source>
        <dbReference type="ARBA" id="ARBA00022679"/>
    </source>
</evidence>
<dbReference type="GO" id="GO:0016020">
    <property type="term" value="C:membrane"/>
    <property type="evidence" value="ECO:0007669"/>
    <property type="project" value="InterPro"/>
</dbReference>
<dbReference type="InterPro" id="IPR048254">
    <property type="entry name" value="CDP_ALCOHOL_P_TRANSF_CS"/>
</dbReference>
<feature type="non-terminal residue" evidence="3">
    <location>
        <position position="1"/>
    </location>
</feature>
<accession>X1AE55</accession>
<evidence type="ECO:0000313" key="3">
    <source>
        <dbReference type="EMBL" id="GAG70933.1"/>
    </source>
</evidence>
<organism evidence="3">
    <name type="scientific">marine sediment metagenome</name>
    <dbReference type="NCBI Taxonomy" id="412755"/>
    <lineage>
        <taxon>unclassified sequences</taxon>
        <taxon>metagenomes</taxon>
        <taxon>ecological metagenomes</taxon>
    </lineage>
</organism>
<name>X1AE55_9ZZZZ</name>
<comment type="caution">
    <text evidence="3">The sequence shown here is derived from an EMBL/GenBank/DDBJ whole genome shotgun (WGS) entry which is preliminary data.</text>
</comment>
<feature type="transmembrane region" description="Helical" evidence="2">
    <location>
        <begin position="80"/>
        <end position="99"/>
    </location>
</feature>
<keyword evidence="2" id="KW-1133">Transmembrane helix</keyword>
<dbReference type="InterPro" id="IPR043130">
    <property type="entry name" value="CDP-OH_PTrfase_TM_dom"/>
</dbReference>
<sequence length="164" mass="18947">FFIFLWWVLFFLFGGYANLLIGGILAQMASIIDGCDGEIARLKFQTSEFGGWYDAVLDRYADAFLLFGLTYYVYFLGENLLYLFIGFLAIVGAFMNSYTADKYDGLMKKNLTRGKHYFRIGRDVRIGIIFVGTLINQPVLVLFIIAFLMNAENIRRILIFYKKK</sequence>
<feature type="transmembrane region" description="Helical" evidence="2">
    <location>
        <begin position="126"/>
        <end position="149"/>
    </location>
</feature>
<keyword evidence="2" id="KW-0812">Transmembrane</keyword>
<dbReference type="InterPro" id="IPR000462">
    <property type="entry name" value="CDP-OH_P_trans"/>
</dbReference>
<dbReference type="GO" id="GO:0008654">
    <property type="term" value="P:phospholipid biosynthetic process"/>
    <property type="evidence" value="ECO:0007669"/>
    <property type="project" value="InterPro"/>
</dbReference>
<reference evidence="3" key="1">
    <citation type="journal article" date="2014" name="Front. Microbiol.">
        <title>High frequency of phylogenetically diverse reductive dehalogenase-homologous genes in deep subseafloor sedimentary metagenomes.</title>
        <authorList>
            <person name="Kawai M."/>
            <person name="Futagami T."/>
            <person name="Toyoda A."/>
            <person name="Takaki Y."/>
            <person name="Nishi S."/>
            <person name="Hori S."/>
            <person name="Arai W."/>
            <person name="Tsubouchi T."/>
            <person name="Morono Y."/>
            <person name="Uchiyama I."/>
            <person name="Ito T."/>
            <person name="Fujiyama A."/>
            <person name="Inagaki F."/>
            <person name="Takami H."/>
        </authorList>
    </citation>
    <scope>NUCLEOTIDE SEQUENCE</scope>
    <source>
        <strain evidence="3">Expedition CK06-06</strain>
    </source>
</reference>
<dbReference type="Gene3D" id="1.20.120.1760">
    <property type="match status" value="1"/>
</dbReference>
<evidence type="ECO:0000256" key="2">
    <source>
        <dbReference type="SAM" id="Phobius"/>
    </source>
</evidence>
<dbReference type="Pfam" id="PF01066">
    <property type="entry name" value="CDP-OH_P_transf"/>
    <property type="match status" value="1"/>
</dbReference>
<protein>
    <recommendedName>
        <fullName evidence="4">CDP-alcohol phosphatidyltransferase family protein</fullName>
    </recommendedName>
</protein>
<keyword evidence="1" id="KW-0808">Transferase</keyword>
<dbReference type="GO" id="GO:0016780">
    <property type="term" value="F:phosphotransferase activity, for other substituted phosphate groups"/>
    <property type="evidence" value="ECO:0007669"/>
    <property type="project" value="InterPro"/>
</dbReference>
<dbReference type="AlphaFoldDB" id="X1AE55"/>
<dbReference type="EMBL" id="BART01002988">
    <property type="protein sequence ID" value="GAG70933.1"/>
    <property type="molecule type" value="Genomic_DNA"/>
</dbReference>
<feature type="transmembrane region" description="Helical" evidence="2">
    <location>
        <begin position="6"/>
        <end position="32"/>
    </location>
</feature>
<evidence type="ECO:0008006" key="4">
    <source>
        <dbReference type="Google" id="ProtNLM"/>
    </source>
</evidence>
<proteinExistence type="predicted"/>
<dbReference type="PROSITE" id="PS00379">
    <property type="entry name" value="CDP_ALCOHOL_P_TRANSF"/>
    <property type="match status" value="1"/>
</dbReference>
<gene>
    <name evidence="3" type="ORF">S01H4_08626</name>
</gene>